<evidence type="ECO:0000313" key="4">
    <source>
        <dbReference type="Proteomes" id="UP000194873"/>
    </source>
</evidence>
<feature type="transmembrane region" description="Helical" evidence="1">
    <location>
        <begin position="6"/>
        <end position="22"/>
    </location>
</feature>
<gene>
    <name evidence="3" type="ORF">BXP70_27260</name>
</gene>
<evidence type="ECO:0000259" key="2">
    <source>
        <dbReference type="Pfam" id="PF05569"/>
    </source>
</evidence>
<feature type="transmembrane region" description="Helical" evidence="1">
    <location>
        <begin position="275"/>
        <end position="294"/>
    </location>
</feature>
<dbReference type="OrthoDB" id="1039448at2"/>
<protein>
    <recommendedName>
        <fullName evidence="2">Peptidase M56 domain-containing protein</fullName>
    </recommendedName>
</protein>
<keyword evidence="4" id="KW-1185">Reference proteome</keyword>
<comment type="caution">
    <text evidence="3">The sequence shown here is derived from an EMBL/GenBank/DDBJ whole genome shotgun (WGS) entry which is preliminary data.</text>
</comment>
<dbReference type="InterPro" id="IPR052173">
    <property type="entry name" value="Beta-lactam_resp_regulator"/>
</dbReference>
<feature type="transmembrane region" description="Helical" evidence="1">
    <location>
        <begin position="34"/>
        <end position="51"/>
    </location>
</feature>
<keyword evidence="1" id="KW-0812">Transmembrane</keyword>
<evidence type="ECO:0000313" key="3">
    <source>
        <dbReference type="EMBL" id="OUJ68944.1"/>
    </source>
</evidence>
<feature type="domain" description="Peptidase M56" evidence="2">
    <location>
        <begin position="173"/>
        <end position="246"/>
    </location>
</feature>
<dbReference type="EMBL" id="MTSE01000041">
    <property type="protein sequence ID" value="OUJ68944.1"/>
    <property type="molecule type" value="Genomic_DNA"/>
</dbReference>
<keyword evidence="1" id="KW-0472">Membrane</keyword>
<dbReference type="RefSeq" id="WP_086597271.1">
    <property type="nucleotide sequence ID" value="NZ_MTSE01000041.1"/>
</dbReference>
<organism evidence="3 4">
    <name type="scientific">Hymenobacter crusticola</name>
    <dbReference type="NCBI Taxonomy" id="1770526"/>
    <lineage>
        <taxon>Bacteria</taxon>
        <taxon>Pseudomonadati</taxon>
        <taxon>Bacteroidota</taxon>
        <taxon>Cytophagia</taxon>
        <taxon>Cytophagales</taxon>
        <taxon>Hymenobacteraceae</taxon>
        <taxon>Hymenobacter</taxon>
    </lineage>
</organism>
<accession>A0A243W5N3</accession>
<evidence type="ECO:0000256" key="1">
    <source>
        <dbReference type="SAM" id="Phobius"/>
    </source>
</evidence>
<dbReference type="PANTHER" id="PTHR34978:SF3">
    <property type="entry name" value="SLR0241 PROTEIN"/>
    <property type="match status" value="1"/>
</dbReference>
<sequence length="507" mass="57045">MSQYLLEASVSLLLTFGFYKVLLEQQPLHRFKRFYLLGSLLAAALIPLVSVEREPLRVWGDDQPVRGWPLAAAPTFPPPTGPPEPASVAVGFDVVAFGATYGPWLYGLLTAVFVGRFALNLRRLLRQTSANPRQPFRGATLVLLPTDTLPYAFLHYLFVSEAAYRRRAIEQELFTHELTHIRQRHSLDVLLVEVLLCVAWFHPVLYGVKRAMQLNHEFLADQAVNERHQNVPRYQQLLLDKVAGGLTGSLTSAFAFRTTQKRFLMMTKPTSRLRAWLLGGSAALLLGALGFLFGTDLEPAAGADPVNSNAKVRQQIASEAEQVVRQHGDRWGKPVEGQGHAQQEAALSAAAKRRGIVRRPNAAPAQPLETAAERTARLYDEQIAGRGLHEKKYADLSAEEKQGVLVVENKPLLRRMPTAAQWKAWQNPRQFRVWAEGKWLQGPALTKRYQRADIASFLISNITKELRQREGYVQQVHLTTTQEYEAYRKMPAAPYFVVVLRPTYSIK</sequence>
<feature type="transmembrane region" description="Helical" evidence="1">
    <location>
        <begin position="189"/>
        <end position="208"/>
    </location>
</feature>
<name>A0A243W5N3_9BACT</name>
<keyword evidence="1" id="KW-1133">Transmembrane helix</keyword>
<reference evidence="3 4" key="1">
    <citation type="submission" date="2017-01" db="EMBL/GenBank/DDBJ databases">
        <title>A new Hymenobacter.</title>
        <authorList>
            <person name="Liang Y."/>
            <person name="Feng F."/>
        </authorList>
    </citation>
    <scope>NUCLEOTIDE SEQUENCE [LARGE SCALE GENOMIC DNA]</scope>
    <source>
        <strain evidence="3">MIMBbqt21</strain>
    </source>
</reference>
<dbReference type="Pfam" id="PF05569">
    <property type="entry name" value="Peptidase_M56"/>
    <property type="match status" value="1"/>
</dbReference>
<feature type="transmembrane region" description="Helical" evidence="1">
    <location>
        <begin position="139"/>
        <end position="158"/>
    </location>
</feature>
<dbReference type="Proteomes" id="UP000194873">
    <property type="component" value="Unassembled WGS sequence"/>
</dbReference>
<feature type="transmembrane region" description="Helical" evidence="1">
    <location>
        <begin position="101"/>
        <end position="119"/>
    </location>
</feature>
<dbReference type="PANTHER" id="PTHR34978">
    <property type="entry name" value="POSSIBLE SENSOR-TRANSDUCER PROTEIN BLAR"/>
    <property type="match status" value="1"/>
</dbReference>
<proteinExistence type="predicted"/>
<dbReference type="AlphaFoldDB" id="A0A243W5N3"/>
<dbReference type="InterPro" id="IPR008756">
    <property type="entry name" value="Peptidase_M56"/>
</dbReference>